<reference evidence="4" key="1">
    <citation type="submission" date="2022-11" db="UniProtKB">
        <authorList>
            <consortium name="WormBaseParasite"/>
        </authorList>
    </citation>
    <scope>IDENTIFICATION</scope>
</reference>
<dbReference type="InterPro" id="IPR029052">
    <property type="entry name" value="Metallo-depent_PP-like"/>
</dbReference>
<dbReference type="InterPro" id="IPR050341">
    <property type="entry name" value="PP1_catalytic_subunit"/>
</dbReference>
<proteinExistence type="predicted"/>
<feature type="domain" description="Calcineurin-like phosphoesterase" evidence="2">
    <location>
        <begin position="124"/>
        <end position="174"/>
    </location>
</feature>
<dbReference type="WBParaSite" id="PSU_v2.g4690.t1">
    <property type="protein sequence ID" value="PSU_v2.g4690.t1"/>
    <property type="gene ID" value="PSU_v2.g4690"/>
</dbReference>
<dbReference type="Pfam" id="PF00149">
    <property type="entry name" value="Metallophos"/>
    <property type="match status" value="1"/>
</dbReference>
<dbReference type="Proteomes" id="UP000887577">
    <property type="component" value="Unplaced"/>
</dbReference>
<accession>A0A914Z356</accession>
<dbReference type="PANTHER" id="PTHR11668">
    <property type="entry name" value="SERINE/THREONINE PROTEIN PHOSPHATASE"/>
    <property type="match status" value="1"/>
</dbReference>
<dbReference type="AlphaFoldDB" id="A0A914Z356"/>
<evidence type="ECO:0000313" key="4">
    <source>
        <dbReference type="WBParaSite" id="PSU_v2.g4690.t1"/>
    </source>
</evidence>
<dbReference type="GO" id="GO:0004722">
    <property type="term" value="F:protein serine/threonine phosphatase activity"/>
    <property type="evidence" value="ECO:0007669"/>
    <property type="project" value="TreeGrafter"/>
</dbReference>
<dbReference type="Gene3D" id="3.60.21.10">
    <property type="match status" value="1"/>
</dbReference>
<dbReference type="PANTHER" id="PTHR11668:SF496">
    <property type="entry name" value="SERINE_THREONINE-PROTEIN PHOSPHATASE"/>
    <property type="match status" value="1"/>
</dbReference>
<evidence type="ECO:0000259" key="2">
    <source>
        <dbReference type="Pfam" id="PF00149"/>
    </source>
</evidence>
<dbReference type="GO" id="GO:0005737">
    <property type="term" value="C:cytoplasm"/>
    <property type="evidence" value="ECO:0007669"/>
    <property type="project" value="TreeGrafter"/>
</dbReference>
<feature type="region of interest" description="Disordered" evidence="1">
    <location>
        <begin position="1"/>
        <end position="22"/>
    </location>
</feature>
<dbReference type="GO" id="GO:0005634">
    <property type="term" value="C:nucleus"/>
    <property type="evidence" value="ECO:0007669"/>
    <property type="project" value="TreeGrafter"/>
</dbReference>
<dbReference type="InterPro" id="IPR006186">
    <property type="entry name" value="Ser/Thr-sp_prot-phosphatase"/>
</dbReference>
<organism evidence="3 4">
    <name type="scientific">Panagrolaimus superbus</name>
    <dbReference type="NCBI Taxonomy" id="310955"/>
    <lineage>
        <taxon>Eukaryota</taxon>
        <taxon>Metazoa</taxon>
        <taxon>Ecdysozoa</taxon>
        <taxon>Nematoda</taxon>
        <taxon>Chromadorea</taxon>
        <taxon>Rhabditida</taxon>
        <taxon>Tylenchina</taxon>
        <taxon>Panagrolaimomorpha</taxon>
        <taxon>Panagrolaimoidea</taxon>
        <taxon>Panagrolaimidae</taxon>
        <taxon>Panagrolaimus</taxon>
    </lineage>
</organism>
<dbReference type="InterPro" id="IPR004843">
    <property type="entry name" value="Calcineurin-like_PHP"/>
</dbReference>
<protein>
    <submittedName>
        <fullName evidence="4">Calcineurin-like phosphoesterase domain-containing protein</fullName>
    </submittedName>
</protein>
<dbReference type="SUPFAM" id="SSF56300">
    <property type="entry name" value="Metallo-dependent phosphatases"/>
    <property type="match status" value="1"/>
</dbReference>
<keyword evidence="3" id="KW-1185">Reference proteome</keyword>
<name>A0A914Z356_9BILA</name>
<evidence type="ECO:0000313" key="3">
    <source>
        <dbReference type="Proteomes" id="UP000887577"/>
    </source>
</evidence>
<dbReference type="PRINTS" id="PR00114">
    <property type="entry name" value="STPHPHTASE"/>
</dbReference>
<sequence length="182" mass="20199">MQFKASQKLLDPNKLTPAPKQQTPITAITSVRNIDGIGVNNDKKLDVPSTPTKPLKRRSSVSLVDLSKCPKINVDDYINKLMTNVDKDGNVTDYLTDTAVIEQICVLAIENLSKLPSLLELSPKINIVGDIHGQFSDLLRIFERCGSPANTKYLFLGDYVDRGPHSLEVICLLLLLRVSNFH</sequence>
<evidence type="ECO:0000256" key="1">
    <source>
        <dbReference type="SAM" id="MobiDB-lite"/>
    </source>
</evidence>